<keyword evidence="3" id="KW-1185">Reference proteome</keyword>
<reference evidence="2" key="1">
    <citation type="journal article" date="2018" name="Mol. Biol. Evol.">
        <title>Broad Genomic Sampling Reveals a Smut Pathogenic Ancestry of the Fungal Clade Ustilaginomycotina.</title>
        <authorList>
            <person name="Kijpornyongpan T."/>
            <person name="Mondo S.J."/>
            <person name="Barry K."/>
            <person name="Sandor L."/>
            <person name="Lee J."/>
            <person name="Lipzen A."/>
            <person name="Pangilinan J."/>
            <person name="LaButti K."/>
            <person name="Hainaut M."/>
            <person name="Henrissat B."/>
            <person name="Grigoriev I.V."/>
            <person name="Spatafora J.W."/>
            <person name="Aime M.C."/>
        </authorList>
    </citation>
    <scope>NUCLEOTIDE SEQUENCE [LARGE SCALE GENOMIC DNA]</scope>
    <source>
        <strain evidence="2">MCA 4198</strain>
    </source>
</reference>
<dbReference type="OrthoDB" id="3485059at2759"/>
<protein>
    <recommendedName>
        <fullName evidence="4">Hydrophobic surface binding protein</fullName>
    </recommendedName>
</protein>
<dbReference type="GeneID" id="37046552"/>
<accession>A0A316YZ35</accession>
<dbReference type="Gene3D" id="1.20.1280.140">
    <property type="match status" value="1"/>
</dbReference>
<dbReference type="PANTHER" id="PTHR38123:SF1">
    <property type="entry name" value="HYDROPHOBIC SURFACE BINDING PROTEIN"/>
    <property type="match status" value="1"/>
</dbReference>
<organism evidence="2 3">
    <name type="scientific">Acaromyces ingoldii</name>
    <dbReference type="NCBI Taxonomy" id="215250"/>
    <lineage>
        <taxon>Eukaryota</taxon>
        <taxon>Fungi</taxon>
        <taxon>Dikarya</taxon>
        <taxon>Basidiomycota</taxon>
        <taxon>Ustilaginomycotina</taxon>
        <taxon>Exobasidiomycetes</taxon>
        <taxon>Exobasidiales</taxon>
        <taxon>Cryptobasidiaceae</taxon>
        <taxon>Acaromyces</taxon>
    </lineage>
</organism>
<dbReference type="AlphaFoldDB" id="A0A316YZ35"/>
<evidence type="ECO:0000256" key="1">
    <source>
        <dbReference type="SAM" id="SignalP"/>
    </source>
</evidence>
<dbReference type="GO" id="GO:0005576">
    <property type="term" value="C:extracellular region"/>
    <property type="evidence" value="ECO:0007669"/>
    <property type="project" value="TreeGrafter"/>
</dbReference>
<dbReference type="EMBL" id="KZ819634">
    <property type="protein sequence ID" value="PWN93333.1"/>
    <property type="molecule type" value="Genomic_DNA"/>
</dbReference>
<keyword evidence="1" id="KW-0732">Signal</keyword>
<dbReference type="Pfam" id="PF12296">
    <property type="entry name" value="HsbA"/>
    <property type="match status" value="1"/>
</dbReference>
<name>A0A316YZ35_9BASI</name>
<gene>
    <name evidence="2" type="ORF">FA10DRAFT_298734</name>
</gene>
<feature type="chain" id="PRO_5016292228" description="Hydrophobic surface binding protein" evidence="1">
    <location>
        <begin position="21"/>
        <end position="172"/>
    </location>
</feature>
<evidence type="ECO:0000313" key="2">
    <source>
        <dbReference type="EMBL" id="PWN93333.1"/>
    </source>
</evidence>
<evidence type="ECO:0000313" key="3">
    <source>
        <dbReference type="Proteomes" id="UP000245768"/>
    </source>
</evidence>
<dbReference type="InterPro" id="IPR021054">
    <property type="entry name" value="Cell_wall_mannoprotein_1"/>
</dbReference>
<sequence length="172" mass="17718">MKFAVSSAVLLAVAVALVRGDIATVKSDVSAIDAAVTDLNNQLKSDDINYFSALGIHSSAMNLDGKIQTATTDTNAVTDAISDADAQSIIDTLTGTEKNVKSATDRLVVLKPKFDSLGVTGLAKGDVDSLATDTHAFGQALVSKAPADKKDAATALAAQFDADLANAKKTYD</sequence>
<dbReference type="PANTHER" id="PTHR38123">
    <property type="entry name" value="CELL WALL SERINE-THREONINE-RICH GALACTOMANNOPROTEIN MP1 (AFU_ORTHOLOGUE AFUA_4G03240)"/>
    <property type="match status" value="1"/>
</dbReference>
<dbReference type="InParanoid" id="A0A316YZ35"/>
<proteinExistence type="predicted"/>
<dbReference type="Proteomes" id="UP000245768">
    <property type="component" value="Unassembled WGS sequence"/>
</dbReference>
<evidence type="ECO:0008006" key="4">
    <source>
        <dbReference type="Google" id="ProtNLM"/>
    </source>
</evidence>
<feature type="signal peptide" evidence="1">
    <location>
        <begin position="1"/>
        <end position="20"/>
    </location>
</feature>
<dbReference type="RefSeq" id="XP_025380531.1">
    <property type="nucleotide sequence ID" value="XM_025524636.1"/>
</dbReference>